<evidence type="ECO:0000256" key="1">
    <source>
        <dbReference type="SAM" id="MobiDB-lite"/>
    </source>
</evidence>
<dbReference type="Gene3D" id="1.10.10.60">
    <property type="entry name" value="Homeodomain-like"/>
    <property type="match status" value="1"/>
</dbReference>
<evidence type="ECO:0000259" key="3">
    <source>
        <dbReference type="PROSITE" id="PS51294"/>
    </source>
</evidence>
<dbReference type="EMBL" id="CAJVPP010000570">
    <property type="protein sequence ID" value="CAG8494288.1"/>
    <property type="molecule type" value="Genomic_DNA"/>
</dbReference>
<dbReference type="SMART" id="SM00717">
    <property type="entry name" value="SANT"/>
    <property type="match status" value="1"/>
</dbReference>
<dbReference type="AlphaFoldDB" id="A0A9N8ZH06"/>
<evidence type="ECO:0000313" key="5">
    <source>
        <dbReference type="Proteomes" id="UP000789375"/>
    </source>
</evidence>
<dbReference type="PROSITE" id="PS50090">
    <property type="entry name" value="MYB_LIKE"/>
    <property type="match status" value="1"/>
</dbReference>
<feature type="domain" description="Myb-like" evidence="2">
    <location>
        <begin position="77"/>
        <end position="129"/>
    </location>
</feature>
<dbReference type="SUPFAM" id="SSF46689">
    <property type="entry name" value="Homeodomain-like"/>
    <property type="match status" value="1"/>
</dbReference>
<dbReference type="InterPro" id="IPR001005">
    <property type="entry name" value="SANT/Myb"/>
</dbReference>
<proteinExistence type="predicted"/>
<protein>
    <submittedName>
        <fullName evidence="4">11397_t:CDS:1</fullName>
    </submittedName>
</protein>
<keyword evidence="5" id="KW-1185">Reference proteome</keyword>
<reference evidence="4" key="1">
    <citation type="submission" date="2021-06" db="EMBL/GenBank/DDBJ databases">
        <authorList>
            <person name="Kallberg Y."/>
            <person name="Tangrot J."/>
            <person name="Rosling A."/>
        </authorList>
    </citation>
    <scope>NUCLEOTIDE SEQUENCE</scope>
    <source>
        <strain evidence="4">87-6 pot B 2015</strain>
    </source>
</reference>
<evidence type="ECO:0000259" key="2">
    <source>
        <dbReference type="PROSITE" id="PS50090"/>
    </source>
</evidence>
<feature type="domain" description="HTH myb-type" evidence="3">
    <location>
        <begin position="77"/>
        <end position="133"/>
    </location>
</feature>
<sequence>MLFNNFCACTGDTSYLRKDQESSTTPSKKRKLSLRSSSRKLRKSPRSIRSSTTSSQRSPHSPTSSVKSPRARATSPKKGTSGATWTPDEDKILIESILELLPPIPWSTIIVKLPERNTKSLQNRWQSLKKRLHA</sequence>
<feature type="compositionally biased region" description="Basic residues" evidence="1">
    <location>
        <begin position="27"/>
        <end position="46"/>
    </location>
</feature>
<dbReference type="InterPro" id="IPR009057">
    <property type="entry name" value="Homeodomain-like_sf"/>
</dbReference>
<feature type="compositionally biased region" description="Low complexity" evidence="1">
    <location>
        <begin position="47"/>
        <end position="65"/>
    </location>
</feature>
<gene>
    <name evidence="4" type="ORF">FMOSSE_LOCUS3697</name>
</gene>
<dbReference type="Proteomes" id="UP000789375">
    <property type="component" value="Unassembled WGS sequence"/>
</dbReference>
<dbReference type="PROSITE" id="PS51294">
    <property type="entry name" value="HTH_MYB"/>
    <property type="match status" value="1"/>
</dbReference>
<dbReference type="Pfam" id="PF00249">
    <property type="entry name" value="Myb_DNA-binding"/>
    <property type="match status" value="1"/>
</dbReference>
<organism evidence="4 5">
    <name type="scientific">Funneliformis mosseae</name>
    <name type="common">Endomycorrhizal fungus</name>
    <name type="synonym">Glomus mosseae</name>
    <dbReference type="NCBI Taxonomy" id="27381"/>
    <lineage>
        <taxon>Eukaryota</taxon>
        <taxon>Fungi</taxon>
        <taxon>Fungi incertae sedis</taxon>
        <taxon>Mucoromycota</taxon>
        <taxon>Glomeromycotina</taxon>
        <taxon>Glomeromycetes</taxon>
        <taxon>Glomerales</taxon>
        <taxon>Glomeraceae</taxon>
        <taxon>Funneliformis</taxon>
    </lineage>
</organism>
<evidence type="ECO:0000313" key="4">
    <source>
        <dbReference type="EMBL" id="CAG8494288.1"/>
    </source>
</evidence>
<comment type="caution">
    <text evidence="4">The sequence shown here is derived from an EMBL/GenBank/DDBJ whole genome shotgun (WGS) entry which is preliminary data.</text>
</comment>
<feature type="region of interest" description="Disordered" evidence="1">
    <location>
        <begin position="17"/>
        <end position="87"/>
    </location>
</feature>
<dbReference type="InterPro" id="IPR017930">
    <property type="entry name" value="Myb_dom"/>
</dbReference>
<accession>A0A9N8ZH06</accession>
<name>A0A9N8ZH06_FUNMO</name>
<dbReference type="CDD" id="cd00167">
    <property type="entry name" value="SANT"/>
    <property type="match status" value="1"/>
</dbReference>